<dbReference type="AlphaFoldDB" id="A0A494XDG8"/>
<proteinExistence type="predicted"/>
<gene>
    <name evidence="1" type="ORF">D7S89_17985</name>
</gene>
<reference evidence="1 2" key="1">
    <citation type="submission" date="2018-10" db="EMBL/GenBank/DDBJ databases">
        <title>Paraburkholderia sp. 7MK8-2, isolated from soil.</title>
        <authorList>
            <person name="Gao Z.-H."/>
            <person name="Qiu L.-H."/>
        </authorList>
    </citation>
    <scope>NUCLEOTIDE SEQUENCE [LARGE SCALE GENOMIC DNA]</scope>
    <source>
        <strain evidence="1 2">7MK8-2</strain>
    </source>
</reference>
<dbReference type="EMBL" id="RBZV01000007">
    <property type="protein sequence ID" value="RKP46506.1"/>
    <property type="molecule type" value="Genomic_DNA"/>
</dbReference>
<evidence type="ECO:0000313" key="1">
    <source>
        <dbReference type="EMBL" id="RKP46506.1"/>
    </source>
</evidence>
<sequence length="75" mass="8910">MRPLPNEEESLMHKLVLFVALAVSSALFIPHAAQAQTRLVCKHGWHRGHWVRKCWHVTPHRHHHHHHRRSRPGYV</sequence>
<protein>
    <submittedName>
        <fullName evidence="1">Uncharacterized protein</fullName>
    </submittedName>
</protein>
<accession>A0A494XDG8</accession>
<evidence type="ECO:0000313" key="2">
    <source>
        <dbReference type="Proteomes" id="UP000280434"/>
    </source>
</evidence>
<name>A0A494XDG8_9BURK</name>
<comment type="caution">
    <text evidence="1">The sequence shown here is derived from an EMBL/GenBank/DDBJ whole genome shotgun (WGS) entry which is preliminary data.</text>
</comment>
<dbReference type="Proteomes" id="UP000280434">
    <property type="component" value="Unassembled WGS sequence"/>
</dbReference>
<keyword evidence="2" id="KW-1185">Reference proteome</keyword>
<organism evidence="1 2">
    <name type="scientific">Trinickia fusca</name>
    <dbReference type="NCBI Taxonomy" id="2419777"/>
    <lineage>
        <taxon>Bacteria</taxon>
        <taxon>Pseudomonadati</taxon>
        <taxon>Pseudomonadota</taxon>
        <taxon>Betaproteobacteria</taxon>
        <taxon>Burkholderiales</taxon>
        <taxon>Burkholderiaceae</taxon>
        <taxon>Trinickia</taxon>
    </lineage>
</organism>